<reference evidence="2 3" key="1">
    <citation type="journal article" date="2015" name="Antonie Van Leeuwenhoek">
        <title>Lampropedia puyangensis sp. nov., isolated from symptomatic bark of Populus ? euramericana canker and emended description of Lampropedia hyalina (Ehrenberg 1832) Lee et al. 2004.</title>
        <authorList>
            <person name="Li Y."/>
            <person name="Wang T."/>
            <person name="Piao C.G."/>
            <person name="Wang L.F."/>
            <person name="Tian G.Z."/>
            <person name="Zhu T.H."/>
            <person name="Guo M.W."/>
        </authorList>
    </citation>
    <scope>NUCLEOTIDE SEQUENCE [LARGE SCALE GENOMIC DNA]</scope>
    <source>
        <strain evidence="2 3">2-bin</strain>
    </source>
</reference>
<evidence type="ECO:0000313" key="2">
    <source>
        <dbReference type="EMBL" id="THT99401.1"/>
    </source>
</evidence>
<dbReference type="PROSITE" id="PS00409">
    <property type="entry name" value="PROKAR_NTER_METHYL"/>
    <property type="match status" value="1"/>
</dbReference>
<sequence>MNKSRNISLQKGMTLLELLVGITLGAMVIAAALGTLVMSKSITSTTDELATMEQDATFALNLMGRLISQAGSLEPNQKTSDFGIPMISFRERAMVVINGTNNTDSPDVLTVGTQSGSSVGVNVDCFGNSVEASEYTSTFDVGGNNELRCTPSTAGSTTTTSAQAIIPNVYDLQVHYRVAQQDAAGNVRLRLENNPPAASLNTMDPYVTAVHVCLEMRGSEIINNANAQYTNCRGGDSTVQQRMVKVFRHVFYVRVS</sequence>
<proteinExistence type="predicted"/>
<dbReference type="NCBIfam" id="TIGR02532">
    <property type="entry name" value="IV_pilin_GFxxxE"/>
    <property type="match status" value="1"/>
</dbReference>
<feature type="transmembrane region" description="Helical" evidence="1">
    <location>
        <begin position="12"/>
        <end position="38"/>
    </location>
</feature>
<protein>
    <submittedName>
        <fullName evidence="2">Prepilin-type N-terminal cleavage/methylation domain-containing protein</fullName>
    </submittedName>
</protein>
<dbReference type="RefSeq" id="WP_136574116.1">
    <property type="nucleotide sequence ID" value="NZ_STFG01000014.1"/>
</dbReference>
<keyword evidence="1" id="KW-0812">Transmembrane</keyword>
<keyword evidence="1" id="KW-1133">Transmembrane helix</keyword>
<accession>A0A4S8F2Q5</accession>
<evidence type="ECO:0000256" key="1">
    <source>
        <dbReference type="SAM" id="Phobius"/>
    </source>
</evidence>
<dbReference type="GO" id="GO:0043683">
    <property type="term" value="P:type IV pilus assembly"/>
    <property type="evidence" value="ECO:0007669"/>
    <property type="project" value="InterPro"/>
</dbReference>
<organism evidence="2 3">
    <name type="scientific">Lampropedia puyangensis</name>
    <dbReference type="NCBI Taxonomy" id="1330072"/>
    <lineage>
        <taxon>Bacteria</taxon>
        <taxon>Pseudomonadati</taxon>
        <taxon>Pseudomonadota</taxon>
        <taxon>Betaproteobacteria</taxon>
        <taxon>Burkholderiales</taxon>
        <taxon>Comamonadaceae</taxon>
        <taxon>Lampropedia</taxon>
    </lineage>
</organism>
<dbReference type="OrthoDB" id="8752043at2"/>
<dbReference type="InterPro" id="IPR032092">
    <property type="entry name" value="PilW"/>
</dbReference>
<keyword evidence="1" id="KW-0472">Membrane</keyword>
<dbReference type="Pfam" id="PF07963">
    <property type="entry name" value="N_methyl"/>
    <property type="match status" value="1"/>
</dbReference>
<dbReference type="EMBL" id="STFG01000014">
    <property type="protein sequence ID" value="THT99401.1"/>
    <property type="molecule type" value="Genomic_DNA"/>
</dbReference>
<dbReference type="InterPro" id="IPR012902">
    <property type="entry name" value="N_methyl_site"/>
</dbReference>
<gene>
    <name evidence="2" type="ORF">E9531_12145</name>
</gene>
<evidence type="ECO:0000313" key="3">
    <source>
        <dbReference type="Proteomes" id="UP000308917"/>
    </source>
</evidence>
<comment type="caution">
    <text evidence="2">The sequence shown here is derived from an EMBL/GenBank/DDBJ whole genome shotgun (WGS) entry which is preliminary data.</text>
</comment>
<dbReference type="Pfam" id="PF16074">
    <property type="entry name" value="PilW"/>
    <property type="match status" value="1"/>
</dbReference>
<dbReference type="Proteomes" id="UP000308917">
    <property type="component" value="Unassembled WGS sequence"/>
</dbReference>
<name>A0A4S8F2Q5_9BURK</name>
<keyword evidence="3" id="KW-1185">Reference proteome</keyword>
<dbReference type="AlphaFoldDB" id="A0A4S8F2Q5"/>